<dbReference type="InterPro" id="IPR005331">
    <property type="entry name" value="Sulfotransferase"/>
</dbReference>
<dbReference type="InterPro" id="IPR018011">
    <property type="entry name" value="Carb_sulfotrans_8-10"/>
</dbReference>
<dbReference type="Gene3D" id="3.40.50.300">
    <property type="entry name" value="P-loop containing nucleotide triphosphate hydrolases"/>
    <property type="match status" value="1"/>
</dbReference>
<gene>
    <name evidence="8" type="ORF">J2X05_000661</name>
</gene>
<dbReference type="PANTHER" id="PTHR12137">
    <property type="entry name" value="CARBOHYDRATE SULFOTRANSFERASE"/>
    <property type="match status" value="1"/>
</dbReference>
<keyword evidence="6" id="KW-0472">Membrane</keyword>
<keyword evidence="4" id="KW-1133">Transmembrane helix</keyword>
<evidence type="ECO:0000256" key="7">
    <source>
        <dbReference type="ARBA" id="ARBA00023180"/>
    </source>
</evidence>
<keyword evidence="9" id="KW-1185">Reference proteome</keyword>
<evidence type="ECO:0000313" key="8">
    <source>
        <dbReference type="EMBL" id="MDR7088658.1"/>
    </source>
</evidence>
<proteinExistence type="predicted"/>
<keyword evidence="5" id="KW-0333">Golgi apparatus</keyword>
<evidence type="ECO:0000256" key="5">
    <source>
        <dbReference type="ARBA" id="ARBA00023034"/>
    </source>
</evidence>
<keyword evidence="7" id="KW-0325">Glycoprotein</keyword>
<comment type="subcellular location">
    <subcellularLocation>
        <location evidence="1">Golgi apparatus membrane</location>
        <topology evidence="1">Single-pass type II membrane protein</topology>
    </subcellularLocation>
</comment>
<evidence type="ECO:0008006" key="10">
    <source>
        <dbReference type="Google" id="ProtNLM"/>
    </source>
</evidence>
<dbReference type="PANTHER" id="PTHR12137:SF54">
    <property type="entry name" value="CARBOHYDRATE SULFOTRANSFERASE"/>
    <property type="match status" value="1"/>
</dbReference>
<evidence type="ECO:0000256" key="4">
    <source>
        <dbReference type="ARBA" id="ARBA00022989"/>
    </source>
</evidence>
<evidence type="ECO:0000256" key="6">
    <source>
        <dbReference type="ARBA" id="ARBA00023136"/>
    </source>
</evidence>
<keyword evidence="3" id="KW-0812">Transmembrane</keyword>
<dbReference type="InterPro" id="IPR027417">
    <property type="entry name" value="P-loop_NTPase"/>
</dbReference>
<sequence length="256" mass="30139">MQLLRNLYGKLIPKETRFWFYKLRNLRDFESLKTAIFPSDKGDFSLRHYYQNKCVFVHITKAAGTSLALSLFGELPYHYTAQEYRVIYGRRDYNQFFKFTFVRNPWDRLYSAYSYLKGGGWNAKDAEWAKQNLADIHSFDDFVLNWLTPERLHAHIHLWPQCDFICDRHGNPIIDHLGYFETIQQDFDAICARLKLPQTDLKHTNASKRAGYKEVYSPAAIQKVAELYKQDIANFGYSFDDVNRMKVAGGQFVRAQ</sequence>
<accession>A0ABU1UU04</accession>
<protein>
    <recommendedName>
        <fullName evidence="10">Sulfotransferase family protein</fullName>
    </recommendedName>
</protein>
<evidence type="ECO:0000256" key="2">
    <source>
        <dbReference type="ARBA" id="ARBA00022679"/>
    </source>
</evidence>
<dbReference type="SUPFAM" id="SSF52540">
    <property type="entry name" value="P-loop containing nucleoside triphosphate hydrolases"/>
    <property type="match status" value="1"/>
</dbReference>
<evidence type="ECO:0000313" key="9">
    <source>
        <dbReference type="Proteomes" id="UP001253595"/>
    </source>
</evidence>
<organism evidence="8 9">
    <name type="scientific">Cellvibrio fibrivorans</name>
    <dbReference type="NCBI Taxonomy" id="126350"/>
    <lineage>
        <taxon>Bacteria</taxon>
        <taxon>Pseudomonadati</taxon>
        <taxon>Pseudomonadota</taxon>
        <taxon>Gammaproteobacteria</taxon>
        <taxon>Cellvibrionales</taxon>
        <taxon>Cellvibrionaceae</taxon>
        <taxon>Cellvibrio</taxon>
    </lineage>
</organism>
<reference evidence="8 9" key="1">
    <citation type="submission" date="2023-07" db="EMBL/GenBank/DDBJ databases">
        <title>Sorghum-associated microbial communities from plants grown in Nebraska, USA.</title>
        <authorList>
            <person name="Schachtman D."/>
        </authorList>
    </citation>
    <scope>NUCLEOTIDE SEQUENCE [LARGE SCALE GENOMIC DNA]</scope>
    <source>
        <strain evidence="8 9">BE190</strain>
    </source>
</reference>
<keyword evidence="2" id="KW-0808">Transferase</keyword>
<dbReference type="EMBL" id="JAVDVX010000001">
    <property type="protein sequence ID" value="MDR7088658.1"/>
    <property type="molecule type" value="Genomic_DNA"/>
</dbReference>
<evidence type="ECO:0000256" key="3">
    <source>
        <dbReference type="ARBA" id="ARBA00022692"/>
    </source>
</evidence>
<dbReference type="Proteomes" id="UP001253595">
    <property type="component" value="Unassembled WGS sequence"/>
</dbReference>
<comment type="caution">
    <text evidence="8">The sequence shown here is derived from an EMBL/GenBank/DDBJ whole genome shotgun (WGS) entry which is preliminary data.</text>
</comment>
<evidence type="ECO:0000256" key="1">
    <source>
        <dbReference type="ARBA" id="ARBA00004323"/>
    </source>
</evidence>
<dbReference type="RefSeq" id="WP_310068563.1">
    <property type="nucleotide sequence ID" value="NZ_JAVDVX010000001.1"/>
</dbReference>
<name>A0ABU1UU04_9GAMM</name>
<dbReference type="Pfam" id="PF03567">
    <property type="entry name" value="Sulfotransfer_2"/>
    <property type="match status" value="1"/>
</dbReference>